<sequence length="201" mass="22967">MKMIRQMGMEIPSIRRGSLRIASNKLTLQRSFFKLPTPFGTFDNGLQEYQVKKVVNVSPSKMFEIVSDVSRYKEFVPFVENSYISSKDASGLPTAAGLRVGWKQFDEEFQCKLRCQQDVSVIAESMSISVFDSLYTKWNLKEVKNVGTTSSCEVTLDLKYSFKNPLYNTVSSLFSDQVSKIMINAFEERAVATKIKERLKF</sequence>
<dbReference type="HOGENOM" id="CLU_079653_1_2_1"/>
<comment type="function">
    <text evidence="3">Required for the function of coenzyme Q in the respiratory chain. May serve as a chaperone or may be involved in the transport of Q6 from its site of synthesis to the catalytic sites of the respiratory complexes.</text>
</comment>
<feature type="domain" description="Coenzyme Q-binding protein COQ10 START" evidence="4">
    <location>
        <begin position="55"/>
        <end position="187"/>
    </location>
</feature>
<dbReference type="InterPro" id="IPR005031">
    <property type="entry name" value="COQ10_START"/>
</dbReference>
<dbReference type="InParanoid" id="A5DH39"/>
<dbReference type="GeneID" id="5126566"/>
<evidence type="ECO:0000256" key="2">
    <source>
        <dbReference type="ARBA" id="ARBA00011814"/>
    </source>
</evidence>
<dbReference type="Pfam" id="PF03364">
    <property type="entry name" value="Polyketide_cyc"/>
    <property type="match status" value="1"/>
</dbReference>
<accession>A5DH39</accession>
<evidence type="ECO:0000259" key="4">
    <source>
        <dbReference type="Pfam" id="PF03364"/>
    </source>
</evidence>
<protein>
    <recommendedName>
        <fullName evidence="4">Coenzyme Q-binding protein COQ10 START domain-containing protein</fullName>
    </recommendedName>
</protein>
<dbReference type="GO" id="GO:0048039">
    <property type="term" value="F:ubiquinone binding"/>
    <property type="evidence" value="ECO:0007669"/>
    <property type="project" value="InterPro"/>
</dbReference>
<dbReference type="OMA" id="IDGPFKY"/>
<dbReference type="OrthoDB" id="292693at2759"/>
<dbReference type="InterPro" id="IPR023393">
    <property type="entry name" value="START-like_dom_sf"/>
</dbReference>
<dbReference type="SUPFAM" id="SSF55961">
    <property type="entry name" value="Bet v1-like"/>
    <property type="match status" value="1"/>
</dbReference>
<dbReference type="VEuPathDB" id="FungiDB:PGUG_02590"/>
<dbReference type="CDD" id="cd07813">
    <property type="entry name" value="COQ10p_like"/>
    <property type="match status" value="1"/>
</dbReference>
<keyword evidence="6" id="KW-1185">Reference proteome</keyword>
<reference evidence="5 6" key="1">
    <citation type="journal article" date="2009" name="Nature">
        <title>Evolution of pathogenicity and sexual reproduction in eight Candida genomes.</title>
        <authorList>
            <person name="Butler G."/>
            <person name="Rasmussen M.D."/>
            <person name="Lin M.F."/>
            <person name="Santos M.A."/>
            <person name="Sakthikumar S."/>
            <person name="Munro C.A."/>
            <person name="Rheinbay E."/>
            <person name="Grabherr M."/>
            <person name="Forche A."/>
            <person name="Reedy J.L."/>
            <person name="Agrafioti I."/>
            <person name="Arnaud M.B."/>
            <person name="Bates S."/>
            <person name="Brown A.J."/>
            <person name="Brunke S."/>
            <person name="Costanzo M.C."/>
            <person name="Fitzpatrick D.A."/>
            <person name="de Groot P.W."/>
            <person name="Harris D."/>
            <person name="Hoyer L.L."/>
            <person name="Hube B."/>
            <person name="Klis F.M."/>
            <person name="Kodira C."/>
            <person name="Lennard N."/>
            <person name="Logue M.E."/>
            <person name="Martin R."/>
            <person name="Neiman A.M."/>
            <person name="Nikolaou E."/>
            <person name="Quail M.A."/>
            <person name="Quinn J."/>
            <person name="Santos M.C."/>
            <person name="Schmitzberger F.F."/>
            <person name="Sherlock G."/>
            <person name="Shah P."/>
            <person name="Silverstein K.A."/>
            <person name="Skrzypek M.S."/>
            <person name="Soll D."/>
            <person name="Staggs R."/>
            <person name="Stansfield I."/>
            <person name="Stumpf M.P."/>
            <person name="Sudbery P.E."/>
            <person name="Srikantha T."/>
            <person name="Zeng Q."/>
            <person name="Berman J."/>
            <person name="Berriman M."/>
            <person name="Heitman J."/>
            <person name="Gow N.A."/>
            <person name="Lorenz M.C."/>
            <person name="Birren B.W."/>
            <person name="Kellis M."/>
            <person name="Cuomo C.A."/>
        </authorList>
    </citation>
    <scope>NUCLEOTIDE SEQUENCE [LARGE SCALE GENOMIC DNA]</scope>
    <source>
        <strain evidence="6">ATCC 6260 / CBS 566 / DSM 6381 / JCM 1539 / NBRC 10279 / NRRL Y-324</strain>
    </source>
</reference>
<proteinExistence type="inferred from homology"/>
<dbReference type="InterPro" id="IPR044996">
    <property type="entry name" value="COQ10-like"/>
</dbReference>
<dbReference type="EMBL" id="CH408157">
    <property type="protein sequence ID" value="EDK38492.2"/>
    <property type="molecule type" value="Genomic_DNA"/>
</dbReference>
<dbReference type="STRING" id="294746.A5DH39"/>
<evidence type="ECO:0000256" key="1">
    <source>
        <dbReference type="ARBA" id="ARBA00006885"/>
    </source>
</evidence>
<evidence type="ECO:0000313" key="6">
    <source>
        <dbReference type="Proteomes" id="UP000001997"/>
    </source>
</evidence>
<dbReference type="Gene3D" id="3.30.530.20">
    <property type="match status" value="1"/>
</dbReference>
<dbReference type="GO" id="GO:0045333">
    <property type="term" value="P:cellular respiration"/>
    <property type="evidence" value="ECO:0007669"/>
    <property type="project" value="InterPro"/>
</dbReference>
<dbReference type="eggNOG" id="KOG3177">
    <property type="taxonomic scope" value="Eukaryota"/>
</dbReference>
<evidence type="ECO:0000313" key="5">
    <source>
        <dbReference type="EMBL" id="EDK38492.2"/>
    </source>
</evidence>
<dbReference type="GO" id="GO:0005739">
    <property type="term" value="C:mitochondrion"/>
    <property type="evidence" value="ECO:0007669"/>
    <property type="project" value="TreeGrafter"/>
</dbReference>
<evidence type="ECO:0000256" key="3">
    <source>
        <dbReference type="ARBA" id="ARBA00024947"/>
    </source>
</evidence>
<dbReference type="AlphaFoldDB" id="A5DH39"/>
<dbReference type="KEGG" id="pgu:PGUG_02590"/>
<organism evidence="5 6">
    <name type="scientific">Meyerozyma guilliermondii (strain ATCC 6260 / CBS 566 / DSM 6381 / JCM 1539 / NBRC 10279 / NRRL Y-324)</name>
    <name type="common">Yeast</name>
    <name type="synonym">Candida guilliermondii</name>
    <dbReference type="NCBI Taxonomy" id="294746"/>
    <lineage>
        <taxon>Eukaryota</taxon>
        <taxon>Fungi</taxon>
        <taxon>Dikarya</taxon>
        <taxon>Ascomycota</taxon>
        <taxon>Saccharomycotina</taxon>
        <taxon>Pichiomycetes</taxon>
        <taxon>Debaryomycetaceae</taxon>
        <taxon>Meyerozyma</taxon>
    </lineage>
</organism>
<dbReference type="RefSeq" id="XP_001484861.2">
    <property type="nucleotide sequence ID" value="XM_001484811.1"/>
</dbReference>
<dbReference type="PANTHER" id="PTHR12901">
    <property type="entry name" value="SPERM PROTEIN HOMOLOG"/>
    <property type="match status" value="1"/>
</dbReference>
<dbReference type="PANTHER" id="PTHR12901:SF10">
    <property type="entry name" value="COENZYME Q-BINDING PROTEIN COQ10, MITOCHONDRIAL"/>
    <property type="match status" value="1"/>
</dbReference>
<gene>
    <name evidence="5" type="ORF">PGUG_02590</name>
</gene>
<dbReference type="Proteomes" id="UP000001997">
    <property type="component" value="Unassembled WGS sequence"/>
</dbReference>
<comment type="similarity">
    <text evidence="1">Belongs to the COQ10 family.</text>
</comment>
<dbReference type="FunCoup" id="A5DH39">
    <property type="interactions" value="143"/>
</dbReference>
<comment type="subunit">
    <text evidence="2">Interacts with coenzyme Q.</text>
</comment>
<name>A5DH39_PICGU</name>